<gene>
    <name evidence="2" type="ORF">LIER_29000</name>
</gene>
<dbReference type="EMBL" id="BAABME010009836">
    <property type="protein sequence ID" value="GAA0175908.1"/>
    <property type="molecule type" value="Genomic_DNA"/>
</dbReference>
<dbReference type="Gene3D" id="3.40.50.1820">
    <property type="entry name" value="alpha/beta hydrolase"/>
    <property type="match status" value="1"/>
</dbReference>
<comment type="caution">
    <text evidence="2">The sequence shown here is derived from an EMBL/GenBank/DDBJ whole genome shotgun (WGS) entry which is preliminary data.</text>
</comment>
<dbReference type="GO" id="GO:0004185">
    <property type="term" value="F:serine-type carboxypeptidase activity"/>
    <property type="evidence" value="ECO:0007669"/>
    <property type="project" value="InterPro"/>
</dbReference>
<evidence type="ECO:0000313" key="2">
    <source>
        <dbReference type="EMBL" id="GAA0175908.1"/>
    </source>
</evidence>
<keyword evidence="2" id="KW-0645">Protease</keyword>
<evidence type="ECO:0000313" key="3">
    <source>
        <dbReference type="Proteomes" id="UP001454036"/>
    </source>
</evidence>
<dbReference type="PRINTS" id="PR00724">
    <property type="entry name" value="CRBOXYPTASEC"/>
</dbReference>
<accession>A0AAV3RLW0</accession>
<dbReference type="GO" id="GO:0016747">
    <property type="term" value="F:acyltransferase activity, transferring groups other than amino-acyl groups"/>
    <property type="evidence" value="ECO:0007669"/>
    <property type="project" value="TreeGrafter"/>
</dbReference>
<sequence>MFLSLNDVTYKQYKKISPLTFDLQDQDGRFPSLILNPYAYTKVANIIFLDLPVGTGFSYATNAEKYYTSDTKSSIDAYEFLHKWLLKHPRFINHRLYIAGDSYAGKLVPIIVKEISRGNEAGLRVQLNLQGYFIGNPGINNSPKNDYEVVSYAHRMALNSYEHFKLGNGSCYGEFMNPGLENDQCLYALRHIDECLRDTSKEHALEPSCSSTTPDESNLGNLLLEEARCDIILPAEREKSWCRFHNYPHIYTYANDPTVREALHIRKGTKETWLRCNRTLAYDFDIIDAVPYHQFLSLRKYSALVYSGDDDCQVPFLFTLKWIRDLNLTLEEKWRPWYVDGQLAGYTEKYEENGFHLTFATVKGAGHSTPEYKPKECLAMIDSWFSGQPF</sequence>
<comment type="similarity">
    <text evidence="1">Belongs to the peptidase S10 family.</text>
</comment>
<dbReference type="SUPFAM" id="SSF53474">
    <property type="entry name" value="alpha/beta-Hydrolases"/>
    <property type="match status" value="1"/>
</dbReference>
<reference evidence="2 3" key="1">
    <citation type="submission" date="2024-01" db="EMBL/GenBank/DDBJ databases">
        <title>The complete chloroplast genome sequence of Lithospermum erythrorhizon: insights into the phylogenetic relationship among Boraginaceae species and the maternal lineages of purple gromwells.</title>
        <authorList>
            <person name="Okada T."/>
            <person name="Watanabe K."/>
        </authorList>
    </citation>
    <scope>NUCLEOTIDE SEQUENCE [LARGE SCALE GENOMIC DNA]</scope>
</reference>
<name>A0AAV3RLW0_LITER</name>
<dbReference type="AlphaFoldDB" id="A0AAV3RLW0"/>
<dbReference type="PANTHER" id="PTHR11802">
    <property type="entry name" value="SERINE PROTEASE FAMILY S10 SERINE CARBOXYPEPTIDASE"/>
    <property type="match status" value="1"/>
</dbReference>
<dbReference type="InterPro" id="IPR029058">
    <property type="entry name" value="AB_hydrolase_fold"/>
</dbReference>
<keyword evidence="3" id="KW-1185">Reference proteome</keyword>
<proteinExistence type="inferred from homology"/>
<dbReference type="Proteomes" id="UP001454036">
    <property type="component" value="Unassembled WGS sequence"/>
</dbReference>
<dbReference type="Pfam" id="PF00450">
    <property type="entry name" value="Peptidase_S10"/>
    <property type="match status" value="1"/>
</dbReference>
<dbReference type="GO" id="GO:0019748">
    <property type="term" value="P:secondary metabolic process"/>
    <property type="evidence" value="ECO:0007669"/>
    <property type="project" value="TreeGrafter"/>
</dbReference>
<evidence type="ECO:0000256" key="1">
    <source>
        <dbReference type="ARBA" id="ARBA00009431"/>
    </source>
</evidence>
<dbReference type="InterPro" id="IPR001563">
    <property type="entry name" value="Peptidase_S10"/>
</dbReference>
<keyword evidence="2" id="KW-0378">Hydrolase</keyword>
<dbReference type="GO" id="GO:0006508">
    <property type="term" value="P:proteolysis"/>
    <property type="evidence" value="ECO:0007669"/>
    <property type="project" value="UniProtKB-KW"/>
</dbReference>
<dbReference type="PANTHER" id="PTHR11802:SF224">
    <property type="entry name" value="SERINE CARBOXYPEPTIDASE-LIKE 7 ISOFORM X1"/>
    <property type="match status" value="1"/>
</dbReference>
<protein>
    <submittedName>
        <fullName evidence="2">Serine protease</fullName>
    </submittedName>
</protein>
<organism evidence="2 3">
    <name type="scientific">Lithospermum erythrorhizon</name>
    <name type="common">Purple gromwell</name>
    <name type="synonym">Lithospermum officinale var. erythrorhizon</name>
    <dbReference type="NCBI Taxonomy" id="34254"/>
    <lineage>
        <taxon>Eukaryota</taxon>
        <taxon>Viridiplantae</taxon>
        <taxon>Streptophyta</taxon>
        <taxon>Embryophyta</taxon>
        <taxon>Tracheophyta</taxon>
        <taxon>Spermatophyta</taxon>
        <taxon>Magnoliopsida</taxon>
        <taxon>eudicotyledons</taxon>
        <taxon>Gunneridae</taxon>
        <taxon>Pentapetalae</taxon>
        <taxon>asterids</taxon>
        <taxon>lamiids</taxon>
        <taxon>Boraginales</taxon>
        <taxon>Boraginaceae</taxon>
        <taxon>Boraginoideae</taxon>
        <taxon>Lithospermeae</taxon>
        <taxon>Lithospermum</taxon>
    </lineage>
</organism>